<dbReference type="InParanoid" id="J4H450"/>
<dbReference type="HOGENOM" id="CLU_657267_0_0_1"/>
<proteinExistence type="predicted"/>
<dbReference type="EMBL" id="HE797153">
    <property type="protein sequence ID" value="CCM04379.1"/>
    <property type="molecule type" value="Genomic_DNA"/>
</dbReference>
<keyword evidence="3" id="KW-1185">Reference proteome</keyword>
<evidence type="ECO:0000256" key="1">
    <source>
        <dbReference type="SAM" id="MobiDB-lite"/>
    </source>
</evidence>
<name>J4H450_9APHY</name>
<feature type="compositionally biased region" description="Basic and acidic residues" evidence="1">
    <location>
        <begin position="36"/>
        <end position="48"/>
    </location>
</feature>
<accession>J4H450</accession>
<evidence type="ECO:0000313" key="3">
    <source>
        <dbReference type="Proteomes" id="UP000006352"/>
    </source>
</evidence>
<organism evidence="2 3">
    <name type="scientific">Fibroporia radiculosa</name>
    <dbReference type="NCBI Taxonomy" id="599839"/>
    <lineage>
        <taxon>Eukaryota</taxon>
        <taxon>Fungi</taxon>
        <taxon>Dikarya</taxon>
        <taxon>Basidiomycota</taxon>
        <taxon>Agaricomycotina</taxon>
        <taxon>Agaricomycetes</taxon>
        <taxon>Polyporales</taxon>
        <taxon>Fibroporiaceae</taxon>
        <taxon>Fibroporia</taxon>
    </lineage>
</organism>
<sequence length="418" mass="46424">MVAATSLPAAGVNDKAKESQKRTHSGDQDVAQTVEPSRKQRKEEKSTKTAENTPAPIVDDQGVTAADSFPLILSSTLENPSTDMKAGVRCTMVITCSPGNGAFLISRWSVASRILLHVILGLRANVQLPAILQLYPTRAYLFVAHGVFSLTALDDPEAAGYLMSLIPNAWYLIDSTLHMPVPTDFAIASCLTIVQAASARQKWLKWLDKTPPGLYNISVCMGSFTLEEAIIAYAFYMVYCDTFSDVNFRIPNRRPGEEELRKKATYRIPTLHLTSMVIERFRRTSYVERVKYYHASVAFKRLAAAAGSLFEGILVHRLSLGGSWPLWELVAEDARRYQHWKAGPATSTQSLVAAGYMDVNTTSLQSSIRSERFMSIPLKSYRTLAAGDLVDGYLYVPDSPTEAMYDLFYYRKGTAILF</sequence>
<dbReference type="Proteomes" id="UP000006352">
    <property type="component" value="Unassembled WGS sequence"/>
</dbReference>
<feature type="compositionally biased region" description="Basic and acidic residues" evidence="1">
    <location>
        <begin position="14"/>
        <end position="27"/>
    </location>
</feature>
<feature type="region of interest" description="Disordered" evidence="1">
    <location>
        <begin position="1"/>
        <end position="61"/>
    </location>
</feature>
<evidence type="ECO:0000313" key="2">
    <source>
        <dbReference type="EMBL" id="CCM04379.1"/>
    </source>
</evidence>
<reference evidence="2 3" key="1">
    <citation type="journal article" date="2012" name="Appl. Environ. Microbiol.">
        <title>Short-read sequencing for genomic analysis of the brown rot fungus Fibroporia radiculosa.</title>
        <authorList>
            <person name="Tang J.D."/>
            <person name="Perkins A.D."/>
            <person name="Sonstegard T.S."/>
            <person name="Schroeder S.G."/>
            <person name="Burgess S.C."/>
            <person name="Diehl S.V."/>
        </authorList>
    </citation>
    <scope>NUCLEOTIDE SEQUENCE [LARGE SCALE GENOMIC DNA]</scope>
    <source>
        <strain evidence="2 3">TFFH 294</strain>
    </source>
</reference>
<dbReference type="AlphaFoldDB" id="J4H450"/>
<protein>
    <submittedName>
        <fullName evidence="2">Uncharacterized protein</fullName>
    </submittedName>
</protein>
<dbReference type="OrthoDB" id="2649935at2759"/>
<gene>
    <name evidence="2" type="ORF">FIBRA_06553</name>
</gene>
<dbReference type="RefSeq" id="XP_012183662.1">
    <property type="nucleotide sequence ID" value="XM_012328272.1"/>
</dbReference>
<dbReference type="GeneID" id="24099290"/>